<gene>
    <name evidence="7" type="primary">LOC115367063</name>
</gene>
<reference evidence="7" key="2">
    <citation type="submission" date="2025-08" db="UniProtKB">
        <authorList>
            <consortium name="Ensembl"/>
        </authorList>
    </citation>
    <scope>IDENTIFICATION</scope>
</reference>
<dbReference type="Proteomes" id="UP000472263">
    <property type="component" value="Chromosome 10"/>
</dbReference>
<dbReference type="GeneTree" id="ENSGT01100000263630"/>
<evidence type="ECO:0000313" key="7">
    <source>
        <dbReference type="Ensembl" id="ENSMMDP00005054167.1"/>
    </source>
</evidence>
<dbReference type="GO" id="GO:0005576">
    <property type="term" value="C:extracellular region"/>
    <property type="evidence" value="ECO:0007669"/>
    <property type="project" value="UniProtKB-SubCell"/>
</dbReference>
<name>A0A668AL68_9TELE</name>
<sequence>PGEMWRESRLLVLALGFMCLSGELTKKCYLYFMNLPNLYVSAKPLALQRGHCRSFGLLAYMLSHPRPDCGQFMLPVCPRMYDPVCGTDGKTYANECMLCFLNSENNVNVKIWHDGKC</sequence>
<dbReference type="Gene3D" id="3.30.60.30">
    <property type="match status" value="1"/>
</dbReference>
<dbReference type="PRINTS" id="PR00290">
    <property type="entry name" value="KAZALINHBTR"/>
</dbReference>
<dbReference type="PANTHER" id="PTHR21312">
    <property type="entry name" value="SERINE PROTEASE INHIBITOR"/>
    <property type="match status" value="1"/>
</dbReference>
<dbReference type="AlphaFoldDB" id="A0A668AL68"/>
<evidence type="ECO:0000256" key="1">
    <source>
        <dbReference type="ARBA" id="ARBA00004613"/>
    </source>
</evidence>
<dbReference type="CDD" id="cd01327">
    <property type="entry name" value="KAZAL_PSTI"/>
    <property type="match status" value="1"/>
</dbReference>
<keyword evidence="4" id="KW-0722">Serine protease inhibitor</keyword>
<feature type="domain" description="Kazal-like" evidence="6">
    <location>
        <begin position="63"/>
        <end position="117"/>
    </location>
</feature>
<dbReference type="InterPro" id="IPR002350">
    <property type="entry name" value="Kazal_dom"/>
</dbReference>
<dbReference type="PROSITE" id="PS51465">
    <property type="entry name" value="KAZAL_2"/>
    <property type="match status" value="1"/>
</dbReference>
<dbReference type="InterPro" id="IPR001239">
    <property type="entry name" value="Prot_inh_Kazal-m"/>
</dbReference>
<evidence type="ECO:0000313" key="8">
    <source>
        <dbReference type="Proteomes" id="UP000472263"/>
    </source>
</evidence>
<dbReference type="SUPFAM" id="SSF100895">
    <property type="entry name" value="Kazal-type serine protease inhibitors"/>
    <property type="match status" value="1"/>
</dbReference>
<keyword evidence="2" id="KW-0964">Secreted</keyword>
<keyword evidence="8" id="KW-1185">Reference proteome</keyword>
<accession>A0A668AL68</accession>
<dbReference type="SMART" id="SM00280">
    <property type="entry name" value="KAZAL"/>
    <property type="match status" value="1"/>
</dbReference>
<reference evidence="7" key="1">
    <citation type="submission" date="2019-06" db="EMBL/GenBank/DDBJ databases">
        <authorList>
            <consortium name="Wellcome Sanger Institute Data Sharing"/>
        </authorList>
    </citation>
    <scope>NUCLEOTIDE SEQUENCE [LARGE SCALE GENOMIC DNA]</scope>
</reference>
<keyword evidence="3" id="KW-0646">Protease inhibitor</keyword>
<evidence type="ECO:0000256" key="4">
    <source>
        <dbReference type="ARBA" id="ARBA00022900"/>
    </source>
</evidence>
<evidence type="ECO:0000256" key="5">
    <source>
        <dbReference type="ARBA" id="ARBA00023157"/>
    </source>
</evidence>
<proteinExistence type="predicted"/>
<dbReference type="Ensembl" id="ENSMMDT00005055214.1">
    <property type="protein sequence ID" value="ENSMMDP00005054167.1"/>
    <property type="gene ID" value="ENSMMDG00005024317.1"/>
</dbReference>
<evidence type="ECO:0000259" key="6">
    <source>
        <dbReference type="PROSITE" id="PS51465"/>
    </source>
</evidence>
<reference evidence="7" key="3">
    <citation type="submission" date="2025-09" db="UniProtKB">
        <authorList>
            <consortium name="Ensembl"/>
        </authorList>
    </citation>
    <scope>IDENTIFICATION</scope>
</reference>
<dbReference type="InterPro" id="IPR036058">
    <property type="entry name" value="Kazal_dom_sf"/>
</dbReference>
<comment type="subcellular location">
    <subcellularLocation>
        <location evidence="1">Secreted</location>
    </subcellularLocation>
</comment>
<organism evidence="7 8">
    <name type="scientific">Myripristis murdjan</name>
    <name type="common">pinecone soldierfish</name>
    <dbReference type="NCBI Taxonomy" id="586833"/>
    <lineage>
        <taxon>Eukaryota</taxon>
        <taxon>Metazoa</taxon>
        <taxon>Chordata</taxon>
        <taxon>Craniata</taxon>
        <taxon>Vertebrata</taxon>
        <taxon>Euteleostomi</taxon>
        <taxon>Actinopterygii</taxon>
        <taxon>Neopterygii</taxon>
        <taxon>Teleostei</taxon>
        <taxon>Neoteleostei</taxon>
        <taxon>Acanthomorphata</taxon>
        <taxon>Holocentriformes</taxon>
        <taxon>Holocentridae</taxon>
        <taxon>Myripristis</taxon>
    </lineage>
</organism>
<dbReference type="InParanoid" id="A0A668AL68"/>
<evidence type="ECO:0000256" key="2">
    <source>
        <dbReference type="ARBA" id="ARBA00022525"/>
    </source>
</evidence>
<keyword evidence="5" id="KW-1015">Disulfide bond</keyword>
<evidence type="ECO:0000256" key="3">
    <source>
        <dbReference type="ARBA" id="ARBA00022690"/>
    </source>
</evidence>
<protein>
    <submittedName>
        <fullName evidence="7">Serine peptidase inhibitor, Kazal type 2, tandem duplicate 1</fullName>
    </submittedName>
</protein>
<dbReference type="PROSITE" id="PS00282">
    <property type="entry name" value="KAZAL_1"/>
    <property type="match status" value="1"/>
</dbReference>
<dbReference type="GO" id="GO:0004867">
    <property type="term" value="F:serine-type endopeptidase inhibitor activity"/>
    <property type="evidence" value="ECO:0007669"/>
    <property type="project" value="UniProtKB-KW"/>
</dbReference>
<dbReference type="Pfam" id="PF00050">
    <property type="entry name" value="Kazal_1"/>
    <property type="match status" value="1"/>
</dbReference>
<dbReference type="PANTHER" id="PTHR21312:SF28">
    <property type="entry name" value="OVOINHIBITOR-RELATED"/>
    <property type="match status" value="1"/>
</dbReference>
<dbReference type="FunFam" id="3.30.60.30:FF:000031">
    <property type="entry name" value="Serine protease inhibitor Kazal-type 2"/>
    <property type="match status" value="1"/>
</dbReference>